<organism evidence="1">
    <name type="scientific">Drosophila simulans</name>
    <name type="common">Fruit fly</name>
    <dbReference type="NCBI Taxonomy" id="7240"/>
    <lineage>
        <taxon>Eukaryota</taxon>
        <taxon>Metazoa</taxon>
        <taxon>Ecdysozoa</taxon>
        <taxon>Arthropoda</taxon>
        <taxon>Hexapoda</taxon>
        <taxon>Insecta</taxon>
        <taxon>Pterygota</taxon>
        <taxon>Neoptera</taxon>
        <taxon>Endopterygota</taxon>
        <taxon>Diptera</taxon>
        <taxon>Brachycera</taxon>
        <taxon>Muscomorpha</taxon>
        <taxon>Ephydroidea</taxon>
        <taxon>Drosophilidae</taxon>
        <taxon>Drosophila</taxon>
        <taxon>Sophophora</taxon>
    </lineage>
</organism>
<proteinExistence type="predicted"/>
<dbReference type="KEGG" id="dsi:Dsimw501_GD29098"/>
<accession>A0A0J9RBM3</accession>
<gene>
    <name evidence="1" type="primary">Dsim\GD29098</name>
    <name evidence="1" type="ORF">Dsimw501_GD29098</name>
</gene>
<protein>
    <submittedName>
        <fullName evidence="1">Uncharacterized protein</fullName>
    </submittedName>
</protein>
<evidence type="ECO:0000313" key="1">
    <source>
        <dbReference type="EMBL" id="KMY93094.1"/>
    </source>
</evidence>
<reference evidence="1" key="2">
    <citation type="submission" date="2014-06" db="EMBL/GenBank/DDBJ databases">
        <authorList>
            <person name="Hu T."/>
            <person name="Eisen M.B."/>
            <person name="Thornton K.R."/>
            <person name="Andolfatto P."/>
        </authorList>
    </citation>
    <scope>NUCLEOTIDE SEQUENCE</scope>
    <source>
        <strain evidence="1">W501</strain>
    </source>
</reference>
<dbReference type="EMBL" id="CM002911">
    <property type="protein sequence ID" value="KMY93094.1"/>
    <property type="molecule type" value="Genomic_DNA"/>
</dbReference>
<dbReference type="Proteomes" id="UP000035880">
    <property type="component" value="Chromosome 2R"/>
</dbReference>
<reference evidence="1" key="3">
    <citation type="submission" date="2015-04" db="EMBL/GenBank/DDBJ databases">
        <authorList>
            <consortium name="FlyBase"/>
        </authorList>
    </citation>
    <scope>NUCLEOTIDE SEQUENCE</scope>
    <source>
        <strain evidence="1">W501</strain>
    </source>
</reference>
<sequence>MAYELKRKFSKETAASVHIFGTGFKDGAYYDLRCGDTVTTSGYTPHCFQRIVQKITLK</sequence>
<dbReference type="AlphaFoldDB" id="A0A0J9RBM3"/>
<reference evidence="1" key="1">
    <citation type="journal article" date="2013" name="Genome Res.">
        <title>A second-generation assembly of the Drosophila simulans genome provides new insights into patterns of lineage-specific divergence.</title>
        <authorList>
            <person name="Hu T.T."/>
            <person name="Eisen M.B."/>
            <person name="Thornton K.R."/>
            <person name="Andolfatto P."/>
        </authorList>
    </citation>
    <scope>NUCLEOTIDE SEQUENCE [LARGE SCALE GENOMIC DNA]</scope>
    <source>
        <strain evidence="1">W501</strain>
    </source>
</reference>
<name>A0A0J9RBM3_DROSI</name>
<dbReference type="Bgee" id="FBgn0270388">
    <property type="expression patterns" value="Expressed in female reproductive system and 2 other cell types or tissues"/>
</dbReference>